<sequence>MDFTRNGVEQSFPFLYLPLEVQLEVLTKLSADDVNRCRCVSRQMCWMIDNNRMSLARRKVKSVSIAPNWAVLVPKRKNIPPSECLNYDEQEFANLFRACDIAMLHIVNRAFCVVMMVRTNLQEMELSETFVTSFLRMVVRNQIRIAQFNFGICYFSCNPRTFCQLMEAVRLKELCIMSSEEADEQFSSKVLASATANKLDRLAVGFPSKISDDYLLSSNHSWLAVRDTEISASAIRTLILDWMNGRRSFDYMGLSTNCRLQADLILENMDFRQVDQCTVMLSSKLGEKMALTIEENSFVMFNRNAERIMCEIEAS</sequence>
<dbReference type="PROSITE" id="PS50181">
    <property type="entry name" value="FBOX"/>
    <property type="match status" value="1"/>
</dbReference>
<name>A0A0N4XVD7_NIPBR</name>
<feature type="domain" description="F-box" evidence="1">
    <location>
        <begin position="11"/>
        <end position="60"/>
    </location>
</feature>
<dbReference type="Proteomes" id="UP000271162">
    <property type="component" value="Unassembled WGS sequence"/>
</dbReference>
<reference evidence="2 3" key="2">
    <citation type="submission" date="2018-11" db="EMBL/GenBank/DDBJ databases">
        <authorList>
            <consortium name="Pathogen Informatics"/>
        </authorList>
    </citation>
    <scope>NUCLEOTIDE SEQUENCE [LARGE SCALE GENOMIC DNA]</scope>
</reference>
<dbReference type="InterPro" id="IPR001810">
    <property type="entry name" value="F-box_dom"/>
</dbReference>
<proteinExistence type="predicted"/>
<dbReference type="OMA" id="LCIMSSE"/>
<reference evidence="4" key="1">
    <citation type="submission" date="2017-02" db="UniProtKB">
        <authorList>
            <consortium name="WormBaseParasite"/>
        </authorList>
    </citation>
    <scope>IDENTIFICATION</scope>
</reference>
<organism evidence="4">
    <name type="scientific">Nippostrongylus brasiliensis</name>
    <name type="common">Rat hookworm</name>
    <dbReference type="NCBI Taxonomy" id="27835"/>
    <lineage>
        <taxon>Eukaryota</taxon>
        <taxon>Metazoa</taxon>
        <taxon>Ecdysozoa</taxon>
        <taxon>Nematoda</taxon>
        <taxon>Chromadorea</taxon>
        <taxon>Rhabditida</taxon>
        <taxon>Rhabditina</taxon>
        <taxon>Rhabditomorpha</taxon>
        <taxon>Strongyloidea</taxon>
        <taxon>Heligmosomidae</taxon>
        <taxon>Nippostrongylus</taxon>
    </lineage>
</organism>
<dbReference type="Pfam" id="PF00646">
    <property type="entry name" value="F-box"/>
    <property type="match status" value="1"/>
</dbReference>
<dbReference type="SUPFAM" id="SSF81383">
    <property type="entry name" value="F-box domain"/>
    <property type="match status" value="1"/>
</dbReference>
<evidence type="ECO:0000313" key="2">
    <source>
        <dbReference type="EMBL" id="VDL70341.1"/>
    </source>
</evidence>
<accession>A0A0N4XVD7</accession>
<dbReference type="AlphaFoldDB" id="A0A0N4XVD7"/>
<evidence type="ECO:0000313" key="4">
    <source>
        <dbReference type="WBParaSite" id="NBR_0000675101-mRNA-1"/>
    </source>
</evidence>
<evidence type="ECO:0000259" key="1">
    <source>
        <dbReference type="PROSITE" id="PS50181"/>
    </source>
</evidence>
<gene>
    <name evidence="2" type="ORF">NBR_LOCUS6752</name>
</gene>
<protein>
    <submittedName>
        <fullName evidence="4">F-box domain-containing protein</fullName>
    </submittedName>
</protein>
<dbReference type="EMBL" id="UYSL01019828">
    <property type="protein sequence ID" value="VDL70341.1"/>
    <property type="molecule type" value="Genomic_DNA"/>
</dbReference>
<dbReference type="SMART" id="SM00256">
    <property type="entry name" value="FBOX"/>
    <property type="match status" value="1"/>
</dbReference>
<keyword evidence="3" id="KW-1185">Reference proteome</keyword>
<dbReference type="InterPro" id="IPR036047">
    <property type="entry name" value="F-box-like_dom_sf"/>
</dbReference>
<dbReference type="WBParaSite" id="NBR_0000675101-mRNA-1">
    <property type="protein sequence ID" value="NBR_0000675101-mRNA-1"/>
    <property type="gene ID" value="NBR_0000675101"/>
</dbReference>
<evidence type="ECO:0000313" key="3">
    <source>
        <dbReference type="Proteomes" id="UP000271162"/>
    </source>
</evidence>